<accession>A0A7C4D2L2</accession>
<comment type="caution">
    <text evidence="2">The sequence shown here is derived from an EMBL/GenBank/DDBJ whole genome shotgun (WGS) entry which is preliminary data.</text>
</comment>
<evidence type="ECO:0000313" key="2">
    <source>
        <dbReference type="EMBL" id="HGM47034.1"/>
    </source>
</evidence>
<sequence length="257" mass="28961">MAEFEGYRSELIEFVKRSGRVSAEDLVRWARDKGLTMLTLYILVEEVLETGELRGSGDKRVIDEIFNLEIPSTLEPAQPAPQLQQPALTKRAPATSHAERREKARGRRRAVAERGSLLKFIAQEREEQPLPEKGSAERPEAEEVGEGGVQQEPVETSLELAAELRELLADEDLVKAVRYLERYWSVGKLRLIEDLESMGVKDPRRVLEDLLRRGLVEVVEPGIDGAGVVNAKEELLALAKRVRPSSTQLSEVFRRKD</sequence>
<name>A0A7C4D2L2_THEPE</name>
<evidence type="ECO:0000256" key="1">
    <source>
        <dbReference type="SAM" id="MobiDB-lite"/>
    </source>
</evidence>
<gene>
    <name evidence="2" type="ORF">ENU21_04720</name>
</gene>
<reference evidence="2" key="1">
    <citation type="journal article" date="2020" name="mSystems">
        <title>Genome- and Community-Level Interaction Insights into Carbon Utilization and Element Cycling Functions of Hydrothermarchaeota in Hydrothermal Sediment.</title>
        <authorList>
            <person name="Zhou Z."/>
            <person name="Liu Y."/>
            <person name="Xu W."/>
            <person name="Pan J."/>
            <person name="Luo Z.H."/>
            <person name="Li M."/>
        </authorList>
    </citation>
    <scope>NUCLEOTIDE SEQUENCE</scope>
    <source>
        <strain evidence="2">SpSt-649</strain>
    </source>
</reference>
<feature type="compositionally biased region" description="Basic and acidic residues" evidence="1">
    <location>
        <begin position="127"/>
        <end position="141"/>
    </location>
</feature>
<dbReference type="Pfam" id="PF22511">
    <property type="entry name" value="PBP2"/>
    <property type="match status" value="1"/>
</dbReference>
<dbReference type="InterPro" id="IPR054264">
    <property type="entry name" value="PBP2"/>
</dbReference>
<organism evidence="2">
    <name type="scientific">Thermofilum pendens</name>
    <dbReference type="NCBI Taxonomy" id="2269"/>
    <lineage>
        <taxon>Archaea</taxon>
        <taxon>Thermoproteota</taxon>
        <taxon>Thermoprotei</taxon>
        <taxon>Thermofilales</taxon>
        <taxon>Thermofilaceae</taxon>
        <taxon>Thermofilum</taxon>
    </lineage>
</organism>
<proteinExistence type="predicted"/>
<dbReference type="EMBL" id="DTBQ01000132">
    <property type="protein sequence ID" value="HGM47034.1"/>
    <property type="molecule type" value="Genomic_DNA"/>
</dbReference>
<protein>
    <submittedName>
        <fullName evidence="2">Uncharacterized protein</fullName>
    </submittedName>
</protein>
<feature type="region of interest" description="Disordered" evidence="1">
    <location>
        <begin position="127"/>
        <end position="153"/>
    </location>
</feature>
<feature type="compositionally biased region" description="Low complexity" evidence="1">
    <location>
        <begin position="76"/>
        <end position="88"/>
    </location>
</feature>
<feature type="region of interest" description="Disordered" evidence="1">
    <location>
        <begin position="73"/>
        <end position="110"/>
    </location>
</feature>
<dbReference type="AlphaFoldDB" id="A0A7C4D2L2"/>